<dbReference type="UniPathway" id="UPA00557">
    <property type="reaction ID" value="UER00614"/>
</dbReference>
<reference evidence="20 21" key="1">
    <citation type="submission" date="2019-06" db="EMBL/GenBank/DDBJ databases">
        <title>Draft genome of Aliikangiella marina GYP-15.</title>
        <authorList>
            <person name="Wang G."/>
        </authorList>
    </citation>
    <scope>NUCLEOTIDE SEQUENCE [LARGE SCALE GENOMIC DNA]</scope>
    <source>
        <strain evidence="20 21">GYP-15</strain>
    </source>
</reference>
<keyword evidence="15 19" id="KW-0472">Membrane</keyword>
<dbReference type="PROSITE" id="PS01315">
    <property type="entry name" value="CDS"/>
    <property type="match status" value="1"/>
</dbReference>
<dbReference type="InterPro" id="IPR000374">
    <property type="entry name" value="PC_trans"/>
</dbReference>
<evidence type="ECO:0000256" key="11">
    <source>
        <dbReference type="ARBA" id="ARBA00022692"/>
    </source>
</evidence>
<feature type="transmembrane region" description="Helical" evidence="19">
    <location>
        <begin position="199"/>
        <end position="219"/>
    </location>
</feature>
<evidence type="ECO:0000256" key="6">
    <source>
        <dbReference type="ARBA" id="ARBA00012487"/>
    </source>
</evidence>
<comment type="pathway">
    <text evidence="4">Lipid metabolism.</text>
</comment>
<feature type="transmembrane region" description="Helical" evidence="19">
    <location>
        <begin position="12"/>
        <end position="41"/>
    </location>
</feature>
<dbReference type="GO" id="GO:0004605">
    <property type="term" value="F:phosphatidate cytidylyltransferase activity"/>
    <property type="evidence" value="ECO:0007669"/>
    <property type="project" value="UniProtKB-EC"/>
</dbReference>
<dbReference type="OrthoDB" id="9799199at2"/>
<evidence type="ECO:0000256" key="8">
    <source>
        <dbReference type="ARBA" id="ARBA00022475"/>
    </source>
</evidence>
<evidence type="ECO:0000256" key="19">
    <source>
        <dbReference type="SAM" id="Phobius"/>
    </source>
</evidence>
<dbReference type="Pfam" id="PF01148">
    <property type="entry name" value="CTP_transf_1"/>
    <property type="match status" value="1"/>
</dbReference>
<feature type="transmembrane region" description="Helical" evidence="19">
    <location>
        <begin position="53"/>
        <end position="73"/>
    </location>
</feature>
<evidence type="ECO:0000256" key="17">
    <source>
        <dbReference type="ARBA" id="ARBA00023264"/>
    </source>
</evidence>
<dbReference type="PANTHER" id="PTHR46382:SF1">
    <property type="entry name" value="PHOSPHATIDATE CYTIDYLYLTRANSFERASE"/>
    <property type="match status" value="1"/>
</dbReference>
<feature type="transmembrane region" description="Helical" evidence="19">
    <location>
        <begin position="225"/>
        <end position="245"/>
    </location>
</feature>
<evidence type="ECO:0000256" key="12">
    <source>
        <dbReference type="ARBA" id="ARBA00022695"/>
    </source>
</evidence>
<dbReference type="AlphaFoldDB" id="A0A545TDV3"/>
<comment type="similarity">
    <text evidence="5 18">Belongs to the CDS family.</text>
</comment>
<dbReference type="EMBL" id="VIKR01000002">
    <property type="protein sequence ID" value="TQV75402.1"/>
    <property type="molecule type" value="Genomic_DNA"/>
</dbReference>
<evidence type="ECO:0000313" key="20">
    <source>
        <dbReference type="EMBL" id="TQV75402.1"/>
    </source>
</evidence>
<dbReference type="PANTHER" id="PTHR46382">
    <property type="entry name" value="PHOSPHATIDATE CYTIDYLYLTRANSFERASE"/>
    <property type="match status" value="1"/>
</dbReference>
<comment type="catalytic activity">
    <reaction evidence="1 18">
        <text>a 1,2-diacyl-sn-glycero-3-phosphate + CTP + H(+) = a CDP-1,2-diacyl-sn-glycerol + diphosphate</text>
        <dbReference type="Rhea" id="RHEA:16229"/>
        <dbReference type="ChEBI" id="CHEBI:15378"/>
        <dbReference type="ChEBI" id="CHEBI:33019"/>
        <dbReference type="ChEBI" id="CHEBI:37563"/>
        <dbReference type="ChEBI" id="CHEBI:58332"/>
        <dbReference type="ChEBI" id="CHEBI:58608"/>
        <dbReference type="EC" id="2.7.7.41"/>
    </reaction>
</comment>
<evidence type="ECO:0000256" key="9">
    <source>
        <dbReference type="ARBA" id="ARBA00022516"/>
    </source>
</evidence>
<evidence type="ECO:0000256" key="2">
    <source>
        <dbReference type="ARBA" id="ARBA00004651"/>
    </source>
</evidence>
<keyword evidence="16" id="KW-0594">Phospholipid biosynthesis</keyword>
<keyword evidence="10 18" id="KW-0808">Transferase</keyword>
<keyword evidence="13 19" id="KW-1133">Transmembrane helix</keyword>
<keyword evidence="21" id="KW-1185">Reference proteome</keyword>
<evidence type="ECO:0000256" key="10">
    <source>
        <dbReference type="ARBA" id="ARBA00022679"/>
    </source>
</evidence>
<evidence type="ECO:0000256" key="18">
    <source>
        <dbReference type="RuleBase" id="RU003938"/>
    </source>
</evidence>
<keyword evidence="9" id="KW-0444">Lipid biosynthesis</keyword>
<comment type="pathway">
    <text evidence="3 18">Phospholipid metabolism; CDP-diacylglycerol biosynthesis; CDP-diacylglycerol from sn-glycerol 3-phosphate: step 3/3.</text>
</comment>
<evidence type="ECO:0000256" key="1">
    <source>
        <dbReference type="ARBA" id="ARBA00001698"/>
    </source>
</evidence>
<evidence type="ECO:0000313" key="21">
    <source>
        <dbReference type="Proteomes" id="UP000317839"/>
    </source>
</evidence>
<sequence length="292" mass="31981">MLKQRIITALVLLALVLVLLMGTQLNFFAGVIAVVVYMVALEWAKLAGYKKNMAMTGFAVAVTLVNLFIWYTSGDFIVWPSPSWPSYVVWDNPIIVLAASLLVILLAVSVVLGYSNLPKWWANNLLISLFGLVLLPAFFVSLVSIRSTAYLQDFYHGGLLVLFMFCLIWAADTGAYITGKLFGKNKLAPVVSPNKTWEGAFGGFLLSVAIGYTGAFLLGLDIDNWVIFTAVLVVLAIMSVIGDLFESALKRVSNIKDSGNLLPGHGGLLDRLDSTIIVAPLFYLSFSYFGWF</sequence>
<feature type="transmembrane region" description="Helical" evidence="19">
    <location>
        <begin position="126"/>
        <end position="145"/>
    </location>
</feature>
<feature type="transmembrane region" description="Helical" evidence="19">
    <location>
        <begin position="157"/>
        <end position="178"/>
    </location>
</feature>
<dbReference type="RefSeq" id="WP_142942016.1">
    <property type="nucleotide sequence ID" value="NZ_VIKR01000002.1"/>
</dbReference>
<evidence type="ECO:0000256" key="4">
    <source>
        <dbReference type="ARBA" id="ARBA00005189"/>
    </source>
</evidence>
<evidence type="ECO:0000256" key="7">
    <source>
        <dbReference type="ARBA" id="ARBA00019373"/>
    </source>
</evidence>
<evidence type="ECO:0000256" key="16">
    <source>
        <dbReference type="ARBA" id="ARBA00023209"/>
    </source>
</evidence>
<organism evidence="20 21">
    <name type="scientific">Aliikangiella marina</name>
    <dbReference type="NCBI Taxonomy" id="1712262"/>
    <lineage>
        <taxon>Bacteria</taxon>
        <taxon>Pseudomonadati</taxon>
        <taxon>Pseudomonadota</taxon>
        <taxon>Gammaproteobacteria</taxon>
        <taxon>Oceanospirillales</taxon>
        <taxon>Pleioneaceae</taxon>
        <taxon>Aliikangiella</taxon>
    </lineage>
</organism>
<keyword evidence="14" id="KW-0443">Lipid metabolism</keyword>
<evidence type="ECO:0000256" key="14">
    <source>
        <dbReference type="ARBA" id="ARBA00023098"/>
    </source>
</evidence>
<evidence type="ECO:0000256" key="3">
    <source>
        <dbReference type="ARBA" id="ARBA00005119"/>
    </source>
</evidence>
<evidence type="ECO:0000256" key="5">
    <source>
        <dbReference type="ARBA" id="ARBA00010185"/>
    </source>
</evidence>
<dbReference type="Proteomes" id="UP000317839">
    <property type="component" value="Unassembled WGS sequence"/>
</dbReference>
<protein>
    <recommendedName>
        <fullName evidence="7 18">Phosphatidate cytidylyltransferase</fullName>
        <ecNumber evidence="6 18">2.7.7.41</ecNumber>
    </recommendedName>
</protein>
<keyword evidence="12 18" id="KW-0548">Nucleotidyltransferase</keyword>
<feature type="transmembrane region" description="Helical" evidence="19">
    <location>
        <begin position="93"/>
        <end position="114"/>
    </location>
</feature>
<accession>A0A545TDV3</accession>
<proteinExistence type="inferred from homology"/>
<name>A0A545TDV3_9GAMM</name>
<keyword evidence="17" id="KW-1208">Phospholipid metabolism</keyword>
<comment type="subcellular location">
    <subcellularLocation>
        <location evidence="2">Cell membrane</location>
        <topology evidence="2">Multi-pass membrane protein</topology>
    </subcellularLocation>
</comment>
<evidence type="ECO:0000256" key="13">
    <source>
        <dbReference type="ARBA" id="ARBA00022989"/>
    </source>
</evidence>
<keyword evidence="11 18" id="KW-0812">Transmembrane</keyword>
<keyword evidence="8" id="KW-1003">Cell membrane</keyword>
<comment type="caution">
    <text evidence="20">The sequence shown here is derived from an EMBL/GenBank/DDBJ whole genome shotgun (WGS) entry which is preliminary data.</text>
</comment>
<dbReference type="EC" id="2.7.7.41" evidence="6 18"/>
<evidence type="ECO:0000256" key="15">
    <source>
        <dbReference type="ARBA" id="ARBA00023136"/>
    </source>
</evidence>
<dbReference type="GO" id="GO:0005886">
    <property type="term" value="C:plasma membrane"/>
    <property type="evidence" value="ECO:0007669"/>
    <property type="project" value="UniProtKB-SubCell"/>
</dbReference>
<gene>
    <name evidence="20" type="ORF">FLL45_10755</name>
</gene>
<dbReference type="GO" id="GO:0016024">
    <property type="term" value="P:CDP-diacylglycerol biosynthetic process"/>
    <property type="evidence" value="ECO:0007669"/>
    <property type="project" value="UniProtKB-UniPathway"/>
</dbReference>